<protein>
    <submittedName>
        <fullName evidence="6">Rieske (2Fe-2S) protein</fullName>
    </submittedName>
</protein>
<evidence type="ECO:0000256" key="4">
    <source>
        <dbReference type="ARBA" id="ARBA00023014"/>
    </source>
</evidence>
<keyword evidence="4" id="KW-0411">Iron-sulfur</keyword>
<accession>A0ABW4KG43</accession>
<feature type="domain" description="Rieske" evidence="5">
    <location>
        <begin position="6"/>
        <end position="33"/>
    </location>
</feature>
<evidence type="ECO:0000259" key="5">
    <source>
        <dbReference type="Pfam" id="PF00355"/>
    </source>
</evidence>
<evidence type="ECO:0000256" key="3">
    <source>
        <dbReference type="ARBA" id="ARBA00023004"/>
    </source>
</evidence>
<dbReference type="Pfam" id="PF00355">
    <property type="entry name" value="Rieske"/>
    <property type="match status" value="1"/>
</dbReference>
<comment type="caution">
    <text evidence="6">The sequence shown here is derived from an EMBL/GenBank/DDBJ whole genome shotgun (WGS) entry which is preliminary data.</text>
</comment>
<evidence type="ECO:0000256" key="1">
    <source>
        <dbReference type="ARBA" id="ARBA00022714"/>
    </source>
</evidence>
<keyword evidence="1" id="KW-0001">2Fe-2S</keyword>
<dbReference type="Gene3D" id="2.102.10.10">
    <property type="entry name" value="Rieske [2Fe-2S] iron-sulphur domain"/>
    <property type="match status" value="1"/>
</dbReference>
<name>A0ABW4KG43_9BACI</name>
<dbReference type="RefSeq" id="WP_380772992.1">
    <property type="nucleotide sequence ID" value="NZ_JBHUEO010000012.1"/>
</dbReference>
<evidence type="ECO:0000313" key="6">
    <source>
        <dbReference type="EMBL" id="MFD1706344.1"/>
    </source>
</evidence>
<dbReference type="InterPro" id="IPR036922">
    <property type="entry name" value="Rieske_2Fe-2S_sf"/>
</dbReference>
<keyword evidence="2" id="KW-0479">Metal-binding</keyword>
<reference evidence="7" key="1">
    <citation type="journal article" date="2019" name="Int. J. Syst. Evol. Microbiol.">
        <title>The Global Catalogue of Microorganisms (GCM) 10K type strain sequencing project: providing services to taxonomists for standard genome sequencing and annotation.</title>
        <authorList>
            <consortium name="The Broad Institute Genomics Platform"/>
            <consortium name="The Broad Institute Genome Sequencing Center for Infectious Disease"/>
            <person name="Wu L."/>
            <person name="Ma J."/>
        </authorList>
    </citation>
    <scope>NUCLEOTIDE SEQUENCE [LARGE SCALE GENOMIC DNA]</scope>
    <source>
        <strain evidence="7">CGMCC 1.12295</strain>
    </source>
</reference>
<dbReference type="EMBL" id="JBHUEO010000012">
    <property type="protein sequence ID" value="MFD1706344.1"/>
    <property type="molecule type" value="Genomic_DNA"/>
</dbReference>
<dbReference type="Proteomes" id="UP001597301">
    <property type="component" value="Unassembled WGS sequence"/>
</dbReference>
<evidence type="ECO:0000313" key="7">
    <source>
        <dbReference type="Proteomes" id="UP001597301"/>
    </source>
</evidence>
<keyword evidence="3" id="KW-0408">Iron</keyword>
<gene>
    <name evidence="6" type="ORF">ACFSCZ_06190</name>
</gene>
<evidence type="ECO:0000256" key="2">
    <source>
        <dbReference type="ARBA" id="ARBA00022723"/>
    </source>
</evidence>
<proteinExistence type="predicted"/>
<dbReference type="InterPro" id="IPR017941">
    <property type="entry name" value="Rieske_2Fe-2S"/>
</dbReference>
<dbReference type="SUPFAM" id="SSF50022">
    <property type="entry name" value="ISP domain"/>
    <property type="match status" value="1"/>
</dbReference>
<organism evidence="6 7">
    <name type="scientific">Siminovitchia sediminis</name>
    <dbReference type="NCBI Taxonomy" id="1274353"/>
    <lineage>
        <taxon>Bacteria</taxon>
        <taxon>Bacillati</taxon>
        <taxon>Bacillota</taxon>
        <taxon>Bacilli</taxon>
        <taxon>Bacillales</taxon>
        <taxon>Bacillaceae</taxon>
        <taxon>Siminovitchia</taxon>
    </lineage>
</organism>
<keyword evidence="7" id="KW-1185">Reference proteome</keyword>
<sequence length="53" mass="5643">MKVAARVDGQIYVVDGTCTHAYAELTDGGLDCRCLTSHDIRDGSVMEGLADGR</sequence>